<keyword evidence="2" id="KW-0449">Lipoprotein</keyword>
<dbReference type="EMBL" id="BSDY01000011">
    <property type="protein sequence ID" value="GLI56896.1"/>
    <property type="molecule type" value="Genomic_DNA"/>
</dbReference>
<organism evidence="2 3">
    <name type="scientific">Propionigenium maris DSM 9537</name>
    <dbReference type="NCBI Taxonomy" id="1123000"/>
    <lineage>
        <taxon>Bacteria</taxon>
        <taxon>Fusobacteriati</taxon>
        <taxon>Fusobacteriota</taxon>
        <taxon>Fusobacteriia</taxon>
        <taxon>Fusobacteriales</taxon>
        <taxon>Fusobacteriaceae</taxon>
        <taxon>Propionigenium</taxon>
    </lineage>
</organism>
<feature type="domain" description="DUF374" evidence="1">
    <location>
        <begin position="61"/>
        <end position="123"/>
    </location>
</feature>
<dbReference type="InterPro" id="IPR007172">
    <property type="entry name" value="DUF374"/>
</dbReference>
<accession>A0A9W6LN20</accession>
<reference evidence="2" key="1">
    <citation type="submission" date="2022-12" db="EMBL/GenBank/DDBJ databases">
        <title>Reference genome sequencing for broad-spectrum identification of bacterial and archaeal isolates by mass spectrometry.</title>
        <authorList>
            <person name="Sekiguchi Y."/>
            <person name="Tourlousse D.M."/>
        </authorList>
    </citation>
    <scope>NUCLEOTIDE SEQUENCE</scope>
    <source>
        <strain evidence="2">10succ1</strain>
    </source>
</reference>
<protein>
    <submittedName>
        <fullName evidence="2">Lipoprotein</fullName>
    </submittedName>
</protein>
<dbReference type="Pfam" id="PF04028">
    <property type="entry name" value="DUF374"/>
    <property type="match status" value="1"/>
</dbReference>
<comment type="caution">
    <text evidence="2">The sequence shown here is derived from an EMBL/GenBank/DDBJ whole genome shotgun (WGS) entry which is preliminary data.</text>
</comment>
<evidence type="ECO:0000313" key="3">
    <source>
        <dbReference type="Proteomes" id="UP001144471"/>
    </source>
</evidence>
<dbReference type="SUPFAM" id="SSF69593">
    <property type="entry name" value="Glycerol-3-phosphate (1)-acyltransferase"/>
    <property type="match status" value="1"/>
</dbReference>
<evidence type="ECO:0000259" key="1">
    <source>
        <dbReference type="Pfam" id="PF04028"/>
    </source>
</evidence>
<dbReference type="CDD" id="cd07983">
    <property type="entry name" value="LPLAT_DUF374-like"/>
    <property type="match status" value="1"/>
</dbReference>
<name>A0A9W6LN20_9FUSO</name>
<gene>
    <name evidence="2" type="ORF">PM10SUCC1_24100</name>
</gene>
<dbReference type="AlphaFoldDB" id="A0A9W6LN20"/>
<proteinExistence type="predicted"/>
<keyword evidence="3" id="KW-1185">Reference proteome</keyword>
<evidence type="ECO:0000313" key="2">
    <source>
        <dbReference type="EMBL" id="GLI56896.1"/>
    </source>
</evidence>
<dbReference type="Proteomes" id="UP001144471">
    <property type="component" value="Unassembled WGS sequence"/>
</dbReference>
<dbReference type="RefSeq" id="WP_281836292.1">
    <property type="nucleotide sequence ID" value="NZ_BSDY01000011.1"/>
</dbReference>
<sequence>MEENKKYSRYGAVLYFILKLVSKTLRFQMVKSDKVDPADNYTYGFWHNKLVIASLCLGYTEKAAVLASPSKDGELIAVPLEKLGFKVVRGSSNKESVKSLIKLIGLVRKGYNAGTPVDGPKGPIYKVKPGMLYIAQKSGKKMIPVGGAFSNAWVFEKAWDKFNFPKPFSRVACVVGDPIEIPKDADLDEYALKIEAEIHRLDREAEELLKK</sequence>